<comment type="caution">
    <text evidence="1">The sequence shown here is derived from an EMBL/GenBank/DDBJ whole genome shotgun (WGS) entry which is preliminary data.</text>
</comment>
<proteinExistence type="predicted"/>
<evidence type="ECO:0000313" key="1">
    <source>
        <dbReference type="EMBL" id="KAA6384624.1"/>
    </source>
</evidence>
<evidence type="ECO:0000313" key="2">
    <source>
        <dbReference type="Proteomes" id="UP000324800"/>
    </source>
</evidence>
<sequence length="251" mass="28676">MQVKKFVDAVKQSKPLIKKIENEKRKNTELLIPLVNQMNSEQIEKAFDKSLFKDIAAQFDKCNTQTELNLLDTIEVIAKCAAEHESQKYRQNFANIFVKSGLLACILNGINEIALIVVSYPNLLPILIALTFTTKNLDQIADTNKSMIKHKVLVEMKFVRSLALAECLGGGIEDNNSIIKSAKISFDSIILPHIKILNKQQQYSSLRSSIEEEIEYEGGFEEFDSLDSDKRKRIKFRPFSNFNHFINNPFM</sequence>
<dbReference type="AlphaFoldDB" id="A0A5J4VPY3"/>
<gene>
    <name evidence="1" type="ORF">EZS28_019851</name>
</gene>
<dbReference type="EMBL" id="SNRW01005669">
    <property type="protein sequence ID" value="KAA6384624.1"/>
    <property type="molecule type" value="Genomic_DNA"/>
</dbReference>
<protein>
    <submittedName>
        <fullName evidence="1">Uncharacterized protein</fullName>
    </submittedName>
</protein>
<name>A0A5J4VPY3_9EUKA</name>
<organism evidence="1 2">
    <name type="scientific">Streblomastix strix</name>
    <dbReference type="NCBI Taxonomy" id="222440"/>
    <lineage>
        <taxon>Eukaryota</taxon>
        <taxon>Metamonada</taxon>
        <taxon>Preaxostyla</taxon>
        <taxon>Oxymonadida</taxon>
        <taxon>Streblomastigidae</taxon>
        <taxon>Streblomastix</taxon>
    </lineage>
</organism>
<dbReference type="Proteomes" id="UP000324800">
    <property type="component" value="Unassembled WGS sequence"/>
</dbReference>
<reference evidence="1 2" key="1">
    <citation type="submission" date="2019-03" db="EMBL/GenBank/DDBJ databases">
        <title>Single cell metagenomics reveals metabolic interactions within the superorganism composed of flagellate Streblomastix strix and complex community of Bacteroidetes bacteria on its surface.</title>
        <authorList>
            <person name="Treitli S.C."/>
            <person name="Kolisko M."/>
            <person name="Husnik F."/>
            <person name="Keeling P."/>
            <person name="Hampl V."/>
        </authorList>
    </citation>
    <scope>NUCLEOTIDE SEQUENCE [LARGE SCALE GENOMIC DNA]</scope>
    <source>
        <strain evidence="1">ST1C</strain>
    </source>
</reference>
<accession>A0A5J4VPY3</accession>